<feature type="region of interest" description="Disordered" evidence="1">
    <location>
        <begin position="1"/>
        <end position="170"/>
    </location>
</feature>
<evidence type="ECO:0000313" key="3">
    <source>
        <dbReference type="EMBL" id="KAL1863865.1"/>
    </source>
</evidence>
<sequence length="355" mass="40026">MANLAQGWINHLRRQAKSDQAAPAGTEEVTTPSPLAKDQPWYATGNDKADDLAPRIPSSFELSSDYVTPARKRLKSPTNSIKADDRTRSPSPMRRSKYTTADQSTADFPARPTARKKGRLWNEGDPILTRKPQSAPQQHTRPSRRRDNNKVRSQSVEEEDPSLEYDKTQANTYSDAHVLMTAILPESDPDRHTFMRNSTEDKPTPHIASEVFPGDRFESETFDENEMRFEHLPLPEESRGRATQIGSEDRYFRFLGSHSEAFDNLQSPVHVPSLSTPRDYLIPLSLLSNIPRRFQYLAVLTYIAIPIVAANVGIMEWAFGILAIIPSTYVLANPPVPPTVNDGAEAIVWKYARDW</sequence>
<dbReference type="EMBL" id="JAWRVE010000073">
    <property type="protein sequence ID" value="KAL1863865.1"/>
    <property type="molecule type" value="Genomic_DNA"/>
</dbReference>
<dbReference type="Proteomes" id="UP001583177">
    <property type="component" value="Unassembled WGS sequence"/>
</dbReference>
<comment type="caution">
    <text evidence="3">The sequence shown here is derived from an EMBL/GenBank/DDBJ whole genome shotgun (WGS) entry which is preliminary data.</text>
</comment>
<keyword evidence="2" id="KW-0812">Transmembrane</keyword>
<reference evidence="3 4" key="1">
    <citation type="journal article" date="2024" name="IMA Fungus">
        <title>IMA Genome - F19 : A genome assembly and annotation guide to empower mycologists, including annotated draft genome sequences of Ceratocystis pirilliformis, Diaporthe australafricana, Fusarium ophioides, Paecilomyces lecythidis, and Sporothrix stenoceras.</title>
        <authorList>
            <person name="Aylward J."/>
            <person name="Wilson A.M."/>
            <person name="Visagie C.M."/>
            <person name="Spraker J."/>
            <person name="Barnes I."/>
            <person name="Buitendag C."/>
            <person name="Ceriani C."/>
            <person name="Del Mar Angel L."/>
            <person name="du Plessis D."/>
            <person name="Fuchs T."/>
            <person name="Gasser K."/>
            <person name="Kramer D."/>
            <person name="Li W."/>
            <person name="Munsamy K."/>
            <person name="Piso A."/>
            <person name="Price J.L."/>
            <person name="Sonnekus B."/>
            <person name="Thomas C."/>
            <person name="van der Nest A."/>
            <person name="van Dijk A."/>
            <person name="van Heerden A."/>
            <person name="van Vuuren N."/>
            <person name="Yilmaz N."/>
            <person name="Duong T.A."/>
            <person name="van der Merwe N.A."/>
            <person name="Wingfield M.J."/>
            <person name="Wingfield B.D."/>
        </authorList>
    </citation>
    <scope>NUCLEOTIDE SEQUENCE [LARGE SCALE GENOMIC DNA]</scope>
    <source>
        <strain evidence="3 4">CMW 18300</strain>
    </source>
</reference>
<evidence type="ECO:0000256" key="2">
    <source>
        <dbReference type="SAM" id="Phobius"/>
    </source>
</evidence>
<evidence type="ECO:0000256" key="1">
    <source>
        <dbReference type="SAM" id="MobiDB-lite"/>
    </source>
</evidence>
<name>A0ABR3WK61_9PEZI</name>
<protein>
    <submittedName>
        <fullName evidence="3">Uncharacterized protein</fullName>
    </submittedName>
</protein>
<keyword evidence="2" id="KW-1133">Transmembrane helix</keyword>
<keyword evidence="2" id="KW-0472">Membrane</keyword>
<evidence type="ECO:0000313" key="4">
    <source>
        <dbReference type="Proteomes" id="UP001583177"/>
    </source>
</evidence>
<feature type="compositionally biased region" description="Polar residues" evidence="1">
    <location>
        <begin position="131"/>
        <end position="140"/>
    </location>
</feature>
<organism evidence="3 4">
    <name type="scientific">Diaporthe australafricana</name>
    <dbReference type="NCBI Taxonomy" id="127596"/>
    <lineage>
        <taxon>Eukaryota</taxon>
        <taxon>Fungi</taxon>
        <taxon>Dikarya</taxon>
        <taxon>Ascomycota</taxon>
        <taxon>Pezizomycotina</taxon>
        <taxon>Sordariomycetes</taxon>
        <taxon>Sordariomycetidae</taxon>
        <taxon>Diaporthales</taxon>
        <taxon>Diaporthaceae</taxon>
        <taxon>Diaporthe</taxon>
    </lineage>
</organism>
<accession>A0ABR3WK61</accession>
<gene>
    <name evidence="3" type="ORF">Daus18300_008014</name>
</gene>
<proteinExistence type="predicted"/>
<feature type="transmembrane region" description="Helical" evidence="2">
    <location>
        <begin position="296"/>
        <end position="325"/>
    </location>
</feature>
<keyword evidence="4" id="KW-1185">Reference proteome</keyword>